<sequence>MNKQEKKNIGRALTALTMFVATLLTSCSGNNEVNDDGAAGTDVNPRVVFTGGLPRQVGEFTLQTNKDGRVASITSDNGPTAVFEYRERYYRGGIRMPGVMMTVTEGSSRYVYALFLNAKGFVRRCMETVYKTTDGKEEKPYSDGWAFSYDKDDRLTYAYYAGAKKEINIDYLNGDIVQITNSTNGVREEPLHVVYHTAATSAPLANKGCLMLFDDFTGIDIGRLRYAYYAGMLGKAPSHLPVAVTQKDKLRGSFDWRLSGTGYPLMLIYTETGAQQRTLRFAW</sequence>
<comment type="caution">
    <text evidence="2">The sequence shown here is derived from an EMBL/GenBank/DDBJ whole genome shotgun (WGS) entry which is preliminary data.</text>
</comment>
<feature type="domain" description="DUF4595" evidence="1">
    <location>
        <begin position="62"/>
        <end position="255"/>
    </location>
</feature>
<dbReference type="STRING" id="999422.HMPREF9944_00932"/>
<dbReference type="AlphaFoldDB" id="H1HL88"/>
<reference evidence="2 3" key="1">
    <citation type="submission" date="2011-12" db="EMBL/GenBank/DDBJ databases">
        <title>The Genome Sequence of Prevotella maculosa OT 289.</title>
        <authorList>
            <consortium name="The Broad Institute Genome Sequencing Platform"/>
            <person name="Earl A."/>
            <person name="Ward D."/>
            <person name="Feldgarden M."/>
            <person name="Gevers D."/>
            <person name="Izard J."/>
            <person name="Blanton J.M."/>
            <person name="Mathney J."/>
            <person name="Tanner A.C."/>
            <person name="Dewhirst F.E."/>
            <person name="Young S.K."/>
            <person name="Zeng Q."/>
            <person name="Gargeya S."/>
            <person name="Fitzgerald M."/>
            <person name="Haas B."/>
            <person name="Abouelleil A."/>
            <person name="Alvarado L."/>
            <person name="Arachchi H.M."/>
            <person name="Berlin A."/>
            <person name="Chapman S.B."/>
            <person name="Gearin G."/>
            <person name="Goldberg J."/>
            <person name="Griggs A."/>
            <person name="Gujja S."/>
            <person name="Hansen M."/>
            <person name="Heiman D."/>
            <person name="Howarth C."/>
            <person name="Larimer J."/>
            <person name="Lui A."/>
            <person name="MacDonald P.J.P."/>
            <person name="McCowen C."/>
            <person name="Montmayeur A."/>
            <person name="Murphy C."/>
            <person name="Neiman D."/>
            <person name="Pearson M."/>
            <person name="Priest M."/>
            <person name="Roberts A."/>
            <person name="Saif S."/>
            <person name="Shea T."/>
            <person name="Sisk P."/>
            <person name="Stolte C."/>
            <person name="Sykes S."/>
            <person name="Wortman J."/>
            <person name="Nusbaum C."/>
            <person name="Birren B."/>
        </authorList>
    </citation>
    <scope>NUCLEOTIDE SEQUENCE [LARGE SCALE GENOMIC DNA]</scope>
    <source>
        <strain evidence="2 3">OT 289</strain>
    </source>
</reference>
<evidence type="ECO:0000313" key="3">
    <source>
        <dbReference type="Proteomes" id="UP000003167"/>
    </source>
</evidence>
<dbReference type="HOGENOM" id="CLU_1033088_0_0_10"/>
<gene>
    <name evidence="2" type="ORF">HMPREF9944_00932</name>
</gene>
<proteinExistence type="predicted"/>
<dbReference type="Pfam" id="PF15283">
    <property type="entry name" value="DUF4595"/>
    <property type="match status" value="1"/>
</dbReference>
<dbReference type="CDD" id="cd12871">
    <property type="entry name" value="Bacuni_01323_like"/>
    <property type="match status" value="1"/>
</dbReference>
<dbReference type="Gene3D" id="2.40.160.190">
    <property type="match status" value="1"/>
</dbReference>
<dbReference type="PATRIC" id="fig|999422.3.peg.956"/>
<accession>H1HL88</accession>
<evidence type="ECO:0000259" key="1">
    <source>
        <dbReference type="Pfam" id="PF15283"/>
    </source>
</evidence>
<keyword evidence="3" id="KW-1185">Reference proteome</keyword>
<dbReference type="InterPro" id="IPR027931">
    <property type="entry name" value="DUF4595"/>
</dbReference>
<protein>
    <recommendedName>
        <fullName evidence="1">DUF4595 domain-containing protein</fullName>
    </recommendedName>
</protein>
<dbReference type="RefSeq" id="WP_008564743.1">
    <property type="nucleotide sequence ID" value="NZ_JH594502.1"/>
</dbReference>
<name>H1HL88_9BACT</name>
<dbReference type="OrthoDB" id="1068575at2"/>
<evidence type="ECO:0000313" key="2">
    <source>
        <dbReference type="EMBL" id="EHO72220.1"/>
    </source>
</evidence>
<dbReference type="Proteomes" id="UP000003167">
    <property type="component" value="Unassembled WGS sequence"/>
</dbReference>
<dbReference type="PROSITE" id="PS51257">
    <property type="entry name" value="PROKAR_LIPOPROTEIN"/>
    <property type="match status" value="1"/>
</dbReference>
<dbReference type="EMBL" id="AGEK01000018">
    <property type="protein sequence ID" value="EHO72220.1"/>
    <property type="molecule type" value="Genomic_DNA"/>
</dbReference>
<organism evidence="2 3">
    <name type="scientific">Segatella maculosa OT 289</name>
    <dbReference type="NCBI Taxonomy" id="999422"/>
    <lineage>
        <taxon>Bacteria</taxon>
        <taxon>Pseudomonadati</taxon>
        <taxon>Bacteroidota</taxon>
        <taxon>Bacteroidia</taxon>
        <taxon>Bacteroidales</taxon>
        <taxon>Prevotellaceae</taxon>
        <taxon>Segatella</taxon>
    </lineage>
</organism>